<evidence type="ECO:0000259" key="9">
    <source>
        <dbReference type="SMART" id="SM00359"/>
    </source>
</evidence>
<comment type="caution">
    <text evidence="10">The sequence shown here is derived from an EMBL/GenBank/DDBJ whole genome shotgun (WGS) entry which is preliminary data.</text>
</comment>
<evidence type="ECO:0000313" key="10">
    <source>
        <dbReference type="EMBL" id="TCN70602.1"/>
    </source>
</evidence>
<evidence type="ECO:0000256" key="8">
    <source>
        <dbReference type="HAMAP-Rule" id="MF_00456"/>
    </source>
</evidence>
<evidence type="ECO:0000256" key="3">
    <source>
        <dbReference type="ARBA" id="ARBA00022650"/>
    </source>
</evidence>
<dbReference type="PIRSF" id="PIRSF000729">
    <property type="entry name" value="GK"/>
    <property type="match status" value="1"/>
</dbReference>
<dbReference type="PRINTS" id="PR00474">
    <property type="entry name" value="GLU5KINASE"/>
</dbReference>
<comment type="function">
    <text evidence="8">Catalyzes the transfer of a phosphate group to glutamate to form L-glutamate 5-phosphate.</text>
</comment>
<dbReference type="InterPro" id="IPR001048">
    <property type="entry name" value="Asp/Glu/Uridylate_kinase"/>
</dbReference>
<dbReference type="InterPro" id="IPR011529">
    <property type="entry name" value="Glu_5kinase"/>
</dbReference>
<evidence type="ECO:0000256" key="2">
    <source>
        <dbReference type="ARBA" id="ARBA00022605"/>
    </source>
</evidence>
<dbReference type="SUPFAM" id="SSF53633">
    <property type="entry name" value="Carbamate kinase-like"/>
    <property type="match status" value="1"/>
</dbReference>
<evidence type="ECO:0000256" key="5">
    <source>
        <dbReference type="ARBA" id="ARBA00022741"/>
    </source>
</evidence>
<dbReference type="Gene3D" id="3.40.1160.10">
    <property type="entry name" value="Acetylglutamate kinase-like"/>
    <property type="match status" value="1"/>
</dbReference>
<keyword evidence="5 8" id="KW-0547">Nucleotide-binding</keyword>
<comment type="similarity">
    <text evidence="8">Belongs to the glutamate 5-kinase family.</text>
</comment>
<gene>
    <name evidence="8" type="primary">proB</name>
    <name evidence="10" type="ORF">CLV25_103122</name>
</gene>
<dbReference type="CDD" id="cd21157">
    <property type="entry name" value="PUA_G5K"/>
    <property type="match status" value="1"/>
</dbReference>
<feature type="binding site" evidence="8">
    <location>
        <position position="150"/>
    </location>
    <ligand>
        <name>substrate</name>
    </ligand>
</feature>
<comment type="subcellular location">
    <subcellularLocation>
        <location evidence="8">Cytoplasm</location>
    </subcellularLocation>
</comment>
<evidence type="ECO:0000313" key="11">
    <source>
        <dbReference type="Proteomes" id="UP000294830"/>
    </source>
</evidence>
<keyword evidence="1 8" id="KW-0963">Cytoplasm</keyword>
<dbReference type="InterPro" id="IPR036974">
    <property type="entry name" value="PUA_sf"/>
</dbReference>
<dbReference type="InterPro" id="IPR041739">
    <property type="entry name" value="G5K_ProB"/>
</dbReference>
<keyword evidence="7 8" id="KW-0067">ATP-binding</keyword>
<dbReference type="PANTHER" id="PTHR43654:SF1">
    <property type="entry name" value="ISOPENTENYL PHOSPHATE KINASE"/>
    <property type="match status" value="1"/>
</dbReference>
<dbReference type="EMBL" id="SLWB01000003">
    <property type="protein sequence ID" value="TCN70602.1"/>
    <property type="molecule type" value="Genomic_DNA"/>
</dbReference>
<reference evidence="10 11" key="1">
    <citation type="submission" date="2019-03" db="EMBL/GenBank/DDBJ databases">
        <title>Genomic Encyclopedia of Archaeal and Bacterial Type Strains, Phase II (KMG-II): from individual species to whole genera.</title>
        <authorList>
            <person name="Goeker M."/>
        </authorList>
    </citation>
    <scope>NUCLEOTIDE SEQUENCE [LARGE SCALE GENOMIC DNA]</scope>
    <source>
        <strain evidence="10 11">RL-C</strain>
    </source>
</reference>
<dbReference type="NCBIfam" id="TIGR01027">
    <property type="entry name" value="proB"/>
    <property type="match status" value="1"/>
</dbReference>
<keyword evidence="2 8" id="KW-0028">Amino-acid biosynthesis</keyword>
<feature type="domain" description="PUA" evidence="9">
    <location>
        <begin position="280"/>
        <end position="353"/>
    </location>
</feature>
<dbReference type="EC" id="2.7.2.11" evidence="8"/>
<dbReference type="RefSeq" id="WP_131838463.1">
    <property type="nucleotide sequence ID" value="NZ_SLWB01000003.1"/>
</dbReference>
<accession>A0A4R2ET20</accession>
<proteinExistence type="inferred from homology"/>
<feature type="binding site" evidence="8">
    <location>
        <position position="138"/>
    </location>
    <ligand>
        <name>substrate</name>
    </ligand>
</feature>
<dbReference type="InterPro" id="IPR001057">
    <property type="entry name" value="Glu/AcGlu_kinase"/>
</dbReference>
<keyword evidence="6 8" id="KW-0418">Kinase</keyword>
<dbReference type="Proteomes" id="UP000294830">
    <property type="component" value="Unassembled WGS sequence"/>
</dbReference>
<dbReference type="AlphaFoldDB" id="A0A4R2ET20"/>
<dbReference type="UniPathway" id="UPA00098">
    <property type="reaction ID" value="UER00359"/>
</dbReference>
<organism evidence="10 11">
    <name type="scientific">Acetobacteroides hydrogenigenes</name>
    <dbReference type="NCBI Taxonomy" id="979970"/>
    <lineage>
        <taxon>Bacteria</taxon>
        <taxon>Pseudomonadati</taxon>
        <taxon>Bacteroidota</taxon>
        <taxon>Bacteroidia</taxon>
        <taxon>Bacteroidales</taxon>
        <taxon>Rikenellaceae</taxon>
        <taxon>Acetobacteroides</taxon>
    </lineage>
</organism>
<keyword evidence="11" id="KW-1185">Reference proteome</keyword>
<comment type="caution">
    <text evidence="8">Lacks conserved residue(s) required for the propagation of feature annotation.</text>
</comment>
<evidence type="ECO:0000256" key="7">
    <source>
        <dbReference type="ARBA" id="ARBA00022840"/>
    </source>
</evidence>
<dbReference type="InterPro" id="IPR005715">
    <property type="entry name" value="Glu_5kinase/COase_Synthase"/>
</dbReference>
<dbReference type="SUPFAM" id="SSF88697">
    <property type="entry name" value="PUA domain-like"/>
    <property type="match status" value="1"/>
</dbReference>
<comment type="catalytic activity">
    <reaction evidence="8">
        <text>L-glutamate + ATP = L-glutamyl 5-phosphate + ADP</text>
        <dbReference type="Rhea" id="RHEA:14877"/>
        <dbReference type="ChEBI" id="CHEBI:29985"/>
        <dbReference type="ChEBI" id="CHEBI:30616"/>
        <dbReference type="ChEBI" id="CHEBI:58274"/>
        <dbReference type="ChEBI" id="CHEBI:456216"/>
        <dbReference type="EC" id="2.7.2.11"/>
    </reaction>
</comment>
<sequence>MNARYKRVAVKVGSNVLTRADKMLDVARMAALVDQISRLKKEGVEVVLISSGAVAAGRSELQPARKLDDVSSRQLWSAIGQVRLINRYYDLFRECGITCAQVLTTKENFKDRRHYLNMKNCLTTLLENGVIPIINENDTISITELMFTDNDELSGLIASMMGFEALVILSNVDGIYTGHPSEAGSTLIREVKDNAKGLSDYISETKSEFGRGGMITKASIARKIAKQGINVHIANGKRENVLVDLLDCHKDVPNTHFVPSAKPSSTIKKWLAHSESFAKGAVVVNDGAKEVLLSDKATSLLLIGIDSVEGYFKKGDLVSIYDTKGNQLGVGKAQYDSAKTQALLGSKKAKPFIHYDYLYLPE</sequence>
<dbReference type="Gene3D" id="2.30.130.10">
    <property type="entry name" value="PUA domain"/>
    <property type="match status" value="1"/>
</dbReference>
<keyword evidence="4 8" id="KW-0808">Transferase</keyword>
<dbReference type="InterPro" id="IPR002478">
    <property type="entry name" value="PUA"/>
</dbReference>
<comment type="pathway">
    <text evidence="8">Amino-acid biosynthesis; L-proline biosynthesis; L-glutamate 5-semialdehyde from L-glutamate: step 1/2.</text>
</comment>
<keyword evidence="3 8" id="KW-0641">Proline biosynthesis</keyword>
<dbReference type="InterPro" id="IPR036393">
    <property type="entry name" value="AceGlu_kinase-like_sf"/>
</dbReference>
<dbReference type="GO" id="GO:0003723">
    <property type="term" value="F:RNA binding"/>
    <property type="evidence" value="ECO:0007669"/>
    <property type="project" value="InterPro"/>
</dbReference>
<feature type="binding site" evidence="8">
    <location>
        <position position="51"/>
    </location>
    <ligand>
        <name>substrate</name>
    </ligand>
</feature>
<dbReference type="PANTHER" id="PTHR43654">
    <property type="entry name" value="GLUTAMATE 5-KINASE"/>
    <property type="match status" value="1"/>
</dbReference>
<protein>
    <recommendedName>
        <fullName evidence="8">Glutamate 5-kinase</fullName>
        <ecNumber evidence="8">2.7.2.11</ecNumber>
    </recommendedName>
    <alternativeName>
        <fullName evidence="8">Gamma-glutamyl kinase</fullName>
        <shortName evidence="8">GK</shortName>
    </alternativeName>
</protein>
<dbReference type="Pfam" id="PF00696">
    <property type="entry name" value="AA_kinase"/>
    <property type="match status" value="1"/>
</dbReference>
<dbReference type="OrthoDB" id="9804434at2"/>
<evidence type="ECO:0000256" key="1">
    <source>
        <dbReference type="ARBA" id="ARBA00022490"/>
    </source>
</evidence>
<dbReference type="GO" id="GO:0005524">
    <property type="term" value="F:ATP binding"/>
    <property type="evidence" value="ECO:0007669"/>
    <property type="project" value="UniProtKB-KW"/>
</dbReference>
<dbReference type="HAMAP" id="MF_00456">
    <property type="entry name" value="ProB"/>
    <property type="match status" value="1"/>
</dbReference>
<dbReference type="GO" id="GO:0005829">
    <property type="term" value="C:cytosol"/>
    <property type="evidence" value="ECO:0007669"/>
    <property type="project" value="TreeGrafter"/>
</dbReference>
<dbReference type="PROSITE" id="PS50890">
    <property type="entry name" value="PUA"/>
    <property type="match status" value="1"/>
</dbReference>
<dbReference type="CDD" id="cd04242">
    <property type="entry name" value="AAK_G5K_ProB"/>
    <property type="match status" value="1"/>
</dbReference>
<name>A0A4R2ET20_9BACT</name>
<dbReference type="GO" id="GO:0055129">
    <property type="term" value="P:L-proline biosynthetic process"/>
    <property type="evidence" value="ECO:0007669"/>
    <property type="project" value="UniProtKB-UniRule"/>
</dbReference>
<evidence type="ECO:0000256" key="6">
    <source>
        <dbReference type="ARBA" id="ARBA00022777"/>
    </source>
</evidence>
<dbReference type="Pfam" id="PF01472">
    <property type="entry name" value="PUA"/>
    <property type="match status" value="1"/>
</dbReference>
<feature type="binding site" evidence="8">
    <location>
        <position position="11"/>
    </location>
    <ligand>
        <name>ATP</name>
        <dbReference type="ChEBI" id="CHEBI:30616"/>
    </ligand>
</feature>
<dbReference type="SMART" id="SM00359">
    <property type="entry name" value="PUA"/>
    <property type="match status" value="1"/>
</dbReference>
<dbReference type="InterPro" id="IPR015947">
    <property type="entry name" value="PUA-like_sf"/>
</dbReference>
<dbReference type="FunFam" id="3.40.1160.10:FF:000040">
    <property type="entry name" value="Glutamate 5-kinase"/>
    <property type="match status" value="1"/>
</dbReference>
<dbReference type="GO" id="GO:0004349">
    <property type="term" value="F:glutamate 5-kinase activity"/>
    <property type="evidence" value="ECO:0007669"/>
    <property type="project" value="UniProtKB-UniRule"/>
</dbReference>
<evidence type="ECO:0000256" key="4">
    <source>
        <dbReference type="ARBA" id="ARBA00022679"/>
    </source>
</evidence>